<evidence type="ECO:0000256" key="3">
    <source>
        <dbReference type="PROSITE-ProRule" id="PRU00706"/>
    </source>
</evidence>
<dbReference type="AlphaFoldDB" id="A0A498H7X6"/>
<dbReference type="Proteomes" id="UP000290289">
    <property type="component" value="Chromosome 17"/>
</dbReference>
<feature type="binding site" evidence="3">
    <location>
        <position position="886"/>
    </location>
    <ligand>
        <name>ATP</name>
        <dbReference type="ChEBI" id="CHEBI:30616"/>
    </ligand>
</feature>
<proteinExistence type="inferred from homology"/>
<dbReference type="Pfam" id="PF00334">
    <property type="entry name" value="NDK"/>
    <property type="match status" value="1"/>
</dbReference>
<feature type="binding site" evidence="3">
    <location>
        <position position="832"/>
    </location>
    <ligand>
        <name>ATP</name>
        <dbReference type="ChEBI" id="CHEBI:30616"/>
    </ligand>
</feature>
<sequence length="920" mass="102157">MATEFTSCVEYGLGLSKRVFYGKESVPNPSEMKRSSKSYFPEAPMVYAVVSDPEIVDNPDIPSYQPYVHGLCQPPALIPLHMHGIGMEIEVYLDTAFVTVSGTWRVHCVSAAKRCECRVAVPMGEQGSLLGVESEAAGRSYRTQLIAAEDPRNVEKVGQDGYFLKRQAYTLKVPQVDGGSLLSFKIRWSQKLLYHDGHFSLSVPFRFPAYVNPVGRKISKREKILLNVNVGTNIDLSCKSTSHPLKEVRRQSGRLSFSYEAEVQSWSSAAFSFSYTVHTNDLYGGVFLQSPTLRDFDDREMFYFYLMPRNTQIRRVFKRQVIFIVDMSRSMLGDPLENAKNALLASLSNLNREDTFNIIAFNEGVHLFSSSMELATNEAMLKAKNWVDANLNANGGTNILLPLREAMILLAKTVDSLPFIFLVTDGAVENEREICTFMKGYASAGSVCPRISTLGIGLYCNHYFLQMLAQIGKGYYDAAYDSESIDYKMQRLFTSASSVILANITVDALDSLDSLERYPSHIPDLSSGSPLIMSGRYEGSFPDSIKVRGTLADMSNFVIDLKVQRSKDIPLDQVLARRHIDMLTAHAWLLGSKELEEKVSKLSKQTGVPSEYTCLILLLTNEGKKAPESVMIQEVYNKITQRKKPESNNQKVIILGNLGFGFGNLTATVQNKAPGSEEEKPADATEMLVNAASNCCSRVLDRVCCMCFIRTCSHMNNQCAIVLTQVCTALACIDESTAGFDHKMLPRVVSIVSNFLLIGFVVSLSLPCRSDATAEKEMTLAIIKPDGLYDNYTDKIKNAISDSGFRILNERLVQLDEDAAMSFYAEHSSRSFFSDLVSGPVLIMVLEKENAVADWRTLIGPTDASKAKITHPNSIRAMCGKDLQRNCVHGSDSLQSAQREISFFFKEKSPGSGSMGHDEL</sequence>
<dbReference type="PROSITE" id="PS50234">
    <property type="entry name" value="VWFA"/>
    <property type="match status" value="1"/>
</dbReference>
<comment type="catalytic activity">
    <reaction evidence="1">
        <text>a 2'-deoxyribonucleoside 5'-diphosphate + ATP = a 2'-deoxyribonucleoside 5'-triphosphate + ADP</text>
        <dbReference type="Rhea" id="RHEA:44640"/>
        <dbReference type="ChEBI" id="CHEBI:30616"/>
        <dbReference type="ChEBI" id="CHEBI:61560"/>
        <dbReference type="ChEBI" id="CHEBI:73316"/>
        <dbReference type="ChEBI" id="CHEBI:456216"/>
        <dbReference type="EC" id="2.7.4.6"/>
    </reaction>
</comment>
<evidence type="ECO:0000256" key="1">
    <source>
        <dbReference type="ARBA" id="ARBA00000082"/>
    </source>
</evidence>
<dbReference type="InterPro" id="IPR034907">
    <property type="entry name" value="NDK-like_dom"/>
</dbReference>
<dbReference type="SMART" id="SM00327">
    <property type="entry name" value="VWA"/>
    <property type="match status" value="1"/>
</dbReference>
<dbReference type="PANTHER" id="PTHR46503:SF9">
    <property type="entry name" value="INTER ALPHA-TRYPSIN INHIBITOR, HEAVY CHAIN-LIKE PROTEIN"/>
    <property type="match status" value="1"/>
</dbReference>
<dbReference type="InterPro" id="IPR036465">
    <property type="entry name" value="vWFA_dom_sf"/>
</dbReference>
<accession>A0A498H7X6</accession>
<dbReference type="EMBL" id="RDQH01000343">
    <property type="protein sequence ID" value="RXH67466.1"/>
    <property type="molecule type" value="Genomic_DNA"/>
</dbReference>
<gene>
    <name evidence="6" type="ORF">DVH24_027613</name>
</gene>
<dbReference type="GO" id="GO:0006228">
    <property type="term" value="P:UTP biosynthetic process"/>
    <property type="evidence" value="ECO:0007669"/>
    <property type="project" value="InterPro"/>
</dbReference>
<feature type="domain" description="VWFA" evidence="5">
    <location>
        <begin position="320"/>
        <end position="496"/>
    </location>
</feature>
<dbReference type="SUPFAM" id="SSF53300">
    <property type="entry name" value="vWA-like"/>
    <property type="match status" value="1"/>
</dbReference>
<dbReference type="InterPro" id="IPR023005">
    <property type="entry name" value="Nucleoside_diP_kinase_AS"/>
</dbReference>
<dbReference type="InterPro" id="IPR036850">
    <property type="entry name" value="NDK-like_dom_sf"/>
</dbReference>
<evidence type="ECO:0000256" key="4">
    <source>
        <dbReference type="RuleBase" id="RU004011"/>
    </source>
</evidence>
<dbReference type="PROSITE" id="PS00469">
    <property type="entry name" value="NDPK"/>
    <property type="match status" value="1"/>
</dbReference>
<feature type="active site" description="Pros-phosphohistidine intermediate" evidence="3">
    <location>
        <position position="889"/>
    </location>
</feature>
<keyword evidence="7" id="KW-1185">Reference proteome</keyword>
<evidence type="ECO:0000259" key="5">
    <source>
        <dbReference type="PROSITE" id="PS50234"/>
    </source>
</evidence>
<dbReference type="SMART" id="SM00562">
    <property type="entry name" value="NDK"/>
    <property type="match status" value="1"/>
</dbReference>
<evidence type="ECO:0000313" key="7">
    <source>
        <dbReference type="Proteomes" id="UP000290289"/>
    </source>
</evidence>
<feature type="binding site" evidence="3">
    <location>
        <position position="862"/>
    </location>
    <ligand>
        <name>ATP</name>
        <dbReference type="ChEBI" id="CHEBI:30616"/>
    </ligand>
</feature>
<organism evidence="6 7">
    <name type="scientific">Malus domestica</name>
    <name type="common">Apple</name>
    <name type="synonym">Pyrus malus</name>
    <dbReference type="NCBI Taxonomy" id="3750"/>
    <lineage>
        <taxon>Eukaryota</taxon>
        <taxon>Viridiplantae</taxon>
        <taxon>Streptophyta</taxon>
        <taxon>Embryophyta</taxon>
        <taxon>Tracheophyta</taxon>
        <taxon>Spermatophyta</taxon>
        <taxon>Magnoliopsida</taxon>
        <taxon>eudicotyledons</taxon>
        <taxon>Gunneridae</taxon>
        <taxon>Pentapetalae</taxon>
        <taxon>rosids</taxon>
        <taxon>fabids</taxon>
        <taxon>Rosales</taxon>
        <taxon>Rosaceae</taxon>
        <taxon>Amygdaloideae</taxon>
        <taxon>Maleae</taxon>
        <taxon>Malus</taxon>
    </lineage>
</organism>
<dbReference type="Pfam" id="PF13768">
    <property type="entry name" value="VWA_3"/>
    <property type="match status" value="1"/>
</dbReference>
<dbReference type="GO" id="GO:0004550">
    <property type="term" value="F:nucleoside diphosphate kinase activity"/>
    <property type="evidence" value="ECO:0007669"/>
    <property type="project" value="UniProtKB-EC"/>
</dbReference>
<dbReference type="GO" id="GO:0006241">
    <property type="term" value="P:CTP biosynthetic process"/>
    <property type="evidence" value="ECO:0007669"/>
    <property type="project" value="InterPro"/>
</dbReference>
<feature type="binding site" evidence="3">
    <location>
        <position position="784"/>
    </location>
    <ligand>
        <name>ATP</name>
        <dbReference type="ChEBI" id="CHEBI:30616"/>
    </ligand>
</feature>
<comment type="similarity">
    <text evidence="3 4">Belongs to the NDK family.</text>
</comment>
<feature type="binding site" evidence="3">
    <location>
        <position position="876"/>
    </location>
    <ligand>
        <name>ATP</name>
        <dbReference type="ChEBI" id="CHEBI:30616"/>
    </ligand>
</feature>
<evidence type="ECO:0000256" key="2">
    <source>
        <dbReference type="ARBA" id="ARBA00000937"/>
    </source>
</evidence>
<dbReference type="Gene3D" id="3.30.70.141">
    <property type="entry name" value="Nucleoside diphosphate kinase-like domain"/>
    <property type="match status" value="1"/>
</dbReference>
<dbReference type="GO" id="GO:0006183">
    <property type="term" value="P:GTP biosynthetic process"/>
    <property type="evidence" value="ECO:0007669"/>
    <property type="project" value="InterPro"/>
</dbReference>
<dbReference type="SUPFAM" id="SSF54919">
    <property type="entry name" value="Nucleoside diphosphate kinase, NDK"/>
    <property type="match status" value="1"/>
</dbReference>
<dbReference type="STRING" id="3750.A0A498H7X6"/>
<dbReference type="InterPro" id="IPR001564">
    <property type="entry name" value="Nucleoside_diP_kinase"/>
</dbReference>
<comment type="catalytic activity">
    <reaction evidence="2">
        <text>a ribonucleoside 5'-diphosphate + ATP = a ribonucleoside 5'-triphosphate + ADP</text>
        <dbReference type="Rhea" id="RHEA:18113"/>
        <dbReference type="ChEBI" id="CHEBI:30616"/>
        <dbReference type="ChEBI" id="CHEBI:57930"/>
        <dbReference type="ChEBI" id="CHEBI:61557"/>
        <dbReference type="ChEBI" id="CHEBI:456216"/>
        <dbReference type="EC" id="2.7.4.6"/>
    </reaction>
</comment>
<evidence type="ECO:0000313" key="6">
    <source>
        <dbReference type="EMBL" id="RXH67466.1"/>
    </source>
</evidence>
<dbReference type="PRINTS" id="PR01243">
    <property type="entry name" value="NUCDPKINASE"/>
</dbReference>
<dbReference type="InterPro" id="IPR002035">
    <property type="entry name" value="VWF_A"/>
</dbReference>
<dbReference type="Gene3D" id="3.40.50.410">
    <property type="entry name" value="von Willebrand factor, type A domain"/>
    <property type="match status" value="1"/>
</dbReference>
<comment type="caution">
    <text evidence="6">The sequence shown here is derived from an EMBL/GenBank/DDBJ whole genome shotgun (WGS) entry which is preliminary data.</text>
</comment>
<name>A0A498H7X6_MALDO</name>
<protein>
    <recommendedName>
        <fullName evidence="5">VWFA domain-containing protein</fullName>
    </recommendedName>
</protein>
<feature type="binding site" evidence="3">
    <location>
        <position position="856"/>
    </location>
    <ligand>
        <name>ATP</name>
        <dbReference type="ChEBI" id="CHEBI:30616"/>
    </ligand>
</feature>
<dbReference type="PANTHER" id="PTHR46503">
    <property type="entry name" value="INTER-ALPHA-TRYPSIN INHIBITOR HEAVY CHAIN-LIKE PROTEIN"/>
    <property type="match status" value="1"/>
</dbReference>
<reference evidence="6 7" key="1">
    <citation type="submission" date="2018-10" db="EMBL/GenBank/DDBJ databases">
        <title>A high-quality apple genome assembly.</title>
        <authorList>
            <person name="Hu J."/>
        </authorList>
    </citation>
    <scope>NUCLEOTIDE SEQUENCE [LARGE SCALE GENOMIC DNA]</scope>
    <source>
        <strain evidence="7">cv. HFTH1</strain>
        <tissue evidence="6">Young leaf</tissue>
    </source>
</reference>
<dbReference type="PROSITE" id="PS51374">
    <property type="entry name" value="NDPK_LIKE"/>
    <property type="match status" value="1"/>
</dbReference>